<protein>
    <submittedName>
        <fullName evidence="2">Uncharacterized protein</fullName>
    </submittedName>
</protein>
<reference evidence="3" key="1">
    <citation type="submission" date="2017-01" db="EMBL/GenBank/DDBJ databases">
        <authorList>
            <person name="Wang Y."/>
            <person name="White M."/>
            <person name="Kvist S."/>
            <person name="Moncalvo J.-M."/>
        </authorList>
    </citation>
    <scope>NUCLEOTIDE SEQUENCE [LARGE SCALE GENOMIC DNA]</scope>
    <source>
        <strain evidence="3">COL-18-3</strain>
    </source>
</reference>
<evidence type="ECO:0000256" key="1">
    <source>
        <dbReference type="SAM" id="MobiDB-lite"/>
    </source>
</evidence>
<dbReference type="EMBL" id="LSSK01000333">
    <property type="protein sequence ID" value="OMH83680.1"/>
    <property type="molecule type" value="Genomic_DNA"/>
</dbReference>
<gene>
    <name evidence="2" type="ORF">AX774_g2807</name>
</gene>
<keyword evidence="3" id="KW-1185">Reference proteome</keyword>
<feature type="region of interest" description="Disordered" evidence="1">
    <location>
        <begin position="24"/>
        <end position="48"/>
    </location>
</feature>
<dbReference type="AlphaFoldDB" id="A0A1R1PRS1"/>
<dbReference type="Proteomes" id="UP000188320">
    <property type="component" value="Unassembled WGS sequence"/>
</dbReference>
<organism evidence="2 3">
    <name type="scientific">Zancudomyces culisetae</name>
    <name type="common">Gut fungus</name>
    <name type="synonym">Smittium culisetae</name>
    <dbReference type="NCBI Taxonomy" id="1213189"/>
    <lineage>
        <taxon>Eukaryota</taxon>
        <taxon>Fungi</taxon>
        <taxon>Fungi incertae sedis</taxon>
        <taxon>Zoopagomycota</taxon>
        <taxon>Kickxellomycotina</taxon>
        <taxon>Harpellomycetes</taxon>
        <taxon>Harpellales</taxon>
        <taxon>Legeriomycetaceae</taxon>
        <taxon>Zancudomyces</taxon>
    </lineage>
</organism>
<name>A0A1R1PRS1_ZANCU</name>
<evidence type="ECO:0000313" key="3">
    <source>
        <dbReference type="Proteomes" id="UP000188320"/>
    </source>
</evidence>
<sequence>MEVLRETNRGGKGQDVISRVVQDMDKTTEHSRGQSKRGVGGSGVLRPGNFDEKQLIHRLRGHKKGILTSVKDKKEYTTEHKLIIAIRHLREAVSAGGDKRIVRKRRRVGDNSYGYSYDYSEGVEGENRDDDGRFYYYYLFMAYLAMEDYDSIVQEGIKVCKKANEQQQHIWEAGLVGMDDEVPLYKLKYAAIVIVTGMVKADEEKKEKMYQECLYEYLKRDKYADFMTYVLPYMKMGTQKQEDIKDEEEDSDYNVSKRITRQATRAKERGVDNDGKPLVGRVAMYQTKEWKNWCQGTDGH</sequence>
<evidence type="ECO:0000313" key="2">
    <source>
        <dbReference type="EMBL" id="OMH83680.1"/>
    </source>
</evidence>
<accession>A0A1R1PRS1</accession>
<proteinExistence type="predicted"/>
<comment type="caution">
    <text evidence="2">The sequence shown here is derived from an EMBL/GenBank/DDBJ whole genome shotgun (WGS) entry which is preliminary data.</text>
</comment>